<feature type="region of interest" description="Disordered" evidence="1">
    <location>
        <begin position="1"/>
        <end position="20"/>
    </location>
</feature>
<comment type="caution">
    <text evidence="2">The sequence shown here is derived from an EMBL/GenBank/DDBJ whole genome shotgun (WGS) entry which is preliminary data.</text>
</comment>
<proteinExistence type="predicted"/>
<name>A0ABR2CBQ6_9ROSI</name>
<reference evidence="2 3" key="1">
    <citation type="journal article" date="2024" name="G3 (Bethesda)">
        <title>Genome assembly of Hibiscus sabdariffa L. provides insights into metabolisms of medicinal natural products.</title>
        <authorList>
            <person name="Kim T."/>
        </authorList>
    </citation>
    <scope>NUCLEOTIDE SEQUENCE [LARGE SCALE GENOMIC DNA]</scope>
    <source>
        <strain evidence="2">TK-2024</strain>
        <tissue evidence="2">Old leaves</tissue>
    </source>
</reference>
<gene>
    <name evidence="2" type="ORF">V6N12_049438</name>
</gene>
<sequence length="126" mass="14176">MGGMGKQLWWPTPSTSRSSSNISIAVHGSPSHNNRCRELVKEKNGSGHQPRFQRYLTELICKGLLQVVSRNESGRPKEYKMHDILREFAVSISKSIKFVAKYDGAKEVEDSGCEEENHPSIGNAWM</sequence>
<dbReference type="EMBL" id="JBBPBM010000057">
    <property type="protein sequence ID" value="KAK8516717.1"/>
    <property type="molecule type" value="Genomic_DNA"/>
</dbReference>
<evidence type="ECO:0000313" key="3">
    <source>
        <dbReference type="Proteomes" id="UP001472677"/>
    </source>
</evidence>
<dbReference type="Proteomes" id="UP001472677">
    <property type="component" value="Unassembled WGS sequence"/>
</dbReference>
<feature type="compositionally biased region" description="Low complexity" evidence="1">
    <location>
        <begin position="11"/>
        <end position="20"/>
    </location>
</feature>
<keyword evidence="3" id="KW-1185">Reference proteome</keyword>
<evidence type="ECO:0000256" key="1">
    <source>
        <dbReference type="SAM" id="MobiDB-lite"/>
    </source>
</evidence>
<organism evidence="2 3">
    <name type="scientific">Hibiscus sabdariffa</name>
    <name type="common">roselle</name>
    <dbReference type="NCBI Taxonomy" id="183260"/>
    <lineage>
        <taxon>Eukaryota</taxon>
        <taxon>Viridiplantae</taxon>
        <taxon>Streptophyta</taxon>
        <taxon>Embryophyta</taxon>
        <taxon>Tracheophyta</taxon>
        <taxon>Spermatophyta</taxon>
        <taxon>Magnoliopsida</taxon>
        <taxon>eudicotyledons</taxon>
        <taxon>Gunneridae</taxon>
        <taxon>Pentapetalae</taxon>
        <taxon>rosids</taxon>
        <taxon>malvids</taxon>
        <taxon>Malvales</taxon>
        <taxon>Malvaceae</taxon>
        <taxon>Malvoideae</taxon>
        <taxon>Hibiscus</taxon>
    </lineage>
</organism>
<accession>A0ABR2CBQ6</accession>
<evidence type="ECO:0000313" key="2">
    <source>
        <dbReference type="EMBL" id="KAK8516717.1"/>
    </source>
</evidence>
<protein>
    <submittedName>
        <fullName evidence="2">Uncharacterized protein</fullName>
    </submittedName>
</protein>